<keyword evidence="1" id="KW-0694">RNA-binding</keyword>
<dbReference type="SUPFAM" id="SSF54928">
    <property type="entry name" value="RNA-binding domain, RBD"/>
    <property type="match status" value="1"/>
</dbReference>
<sequence>MEGSKLYVGNLKYSVTNEQLTELFSAYGEVKSVNIIEGKGFGFVEMSSSEEAEKAKDALNNTDFDGRPLKIDEARPPRPKSEYRRY</sequence>
<feature type="domain" description="RRM" evidence="3">
    <location>
        <begin position="4"/>
        <end position="76"/>
    </location>
</feature>
<dbReference type="InterPro" id="IPR050502">
    <property type="entry name" value="Euk_RNA-bind_prot"/>
</dbReference>
<protein>
    <recommendedName>
        <fullName evidence="3">RRM domain-containing protein</fullName>
    </recommendedName>
</protein>
<feature type="region of interest" description="Disordered" evidence="2">
    <location>
        <begin position="52"/>
        <end position="86"/>
    </location>
</feature>
<comment type="caution">
    <text evidence="4">The sequence shown here is derived from an EMBL/GenBank/DDBJ whole genome shotgun (WGS) entry which is preliminary data.</text>
</comment>
<feature type="compositionally biased region" description="Basic and acidic residues" evidence="2">
    <location>
        <begin position="64"/>
        <end position="86"/>
    </location>
</feature>
<dbReference type="PROSITE" id="PS50102">
    <property type="entry name" value="RRM"/>
    <property type="match status" value="1"/>
</dbReference>
<evidence type="ECO:0000259" key="3">
    <source>
        <dbReference type="PROSITE" id="PS50102"/>
    </source>
</evidence>
<dbReference type="SMART" id="SM00360">
    <property type="entry name" value="RRM"/>
    <property type="match status" value="1"/>
</dbReference>
<dbReference type="PANTHER" id="PTHR48025:SF1">
    <property type="entry name" value="RRM DOMAIN-CONTAINING PROTEIN"/>
    <property type="match status" value="1"/>
</dbReference>
<evidence type="ECO:0000256" key="2">
    <source>
        <dbReference type="SAM" id="MobiDB-lite"/>
    </source>
</evidence>
<dbReference type="PANTHER" id="PTHR48025">
    <property type="entry name" value="OS02G0815200 PROTEIN"/>
    <property type="match status" value="1"/>
</dbReference>
<evidence type="ECO:0000313" key="4">
    <source>
        <dbReference type="EMBL" id="GAF84925.1"/>
    </source>
</evidence>
<dbReference type="EMBL" id="BARS01003639">
    <property type="protein sequence ID" value="GAF84925.1"/>
    <property type="molecule type" value="Genomic_DNA"/>
</dbReference>
<evidence type="ECO:0000256" key="1">
    <source>
        <dbReference type="ARBA" id="ARBA00022884"/>
    </source>
</evidence>
<dbReference type="Pfam" id="PF00076">
    <property type="entry name" value="RRM_1"/>
    <property type="match status" value="1"/>
</dbReference>
<organism evidence="4">
    <name type="scientific">marine sediment metagenome</name>
    <dbReference type="NCBI Taxonomy" id="412755"/>
    <lineage>
        <taxon>unclassified sequences</taxon>
        <taxon>metagenomes</taxon>
        <taxon>ecological metagenomes</taxon>
    </lineage>
</organism>
<reference evidence="4" key="1">
    <citation type="journal article" date="2014" name="Front. Microbiol.">
        <title>High frequency of phylogenetically diverse reductive dehalogenase-homologous genes in deep subseafloor sedimentary metagenomes.</title>
        <authorList>
            <person name="Kawai M."/>
            <person name="Futagami T."/>
            <person name="Toyoda A."/>
            <person name="Takaki Y."/>
            <person name="Nishi S."/>
            <person name="Hori S."/>
            <person name="Arai W."/>
            <person name="Tsubouchi T."/>
            <person name="Morono Y."/>
            <person name="Uchiyama I."/>
            <person name="Ito T."/>
            <person name="Fujiyama A."/>
            <person name="Inagaki F."/>
            <person name="Takami H."/>
        </authorList>
    </citation>
    <scope>NUCLEOTIDE SEQUENCE</scope>
    <source>
        <strain evidence="4">Expedition CK06-06</strain>
    </source>
</reference>
<dbReference type="InterPro" id="IPR000504">
    <property type="entry name" value="RRM_dom"/>
</dbReference>
<dbReference type="Gene3D" id="3.30.70.330">
    <property type="match status" value="1"/>
</dbReference>
<dbReference type="InterPro" id="IPR012677">
    <property type="entry name" value="Nucleotide-bd_a/b_plait_sf"/>
</dbReference>
<accession>X0U8U7</accession>
<dbReference type="AlphaFoldDB" id="X0U8U7"/>
<name>X0U8U7_9ZZZZ</name>
<dbReference type="InterPro" id="IPR035979">
    <property type="entry name" value="RBD_domain_sf"/>
</dbReference>
<gene>
    <name evidence="4" type="ORF">S01H1_07056</name>
</gene>
<proteinExistence type="predicted"/>
<dbReference type="GO" id="GO:0003729">
    <property type="term" value="F:mRNA binding"/>
    <property type="evidence" value="ECO:0007669"/>
    <property type="project" value="TreeGrafter"/>
</dbReference>